<evidence type="ECO:0000256" key="1">
    <source>
        <dbReference type="SAM" id="Phobius"/>
    </source>
</evidence>
<proteinExistence type="predicted"/>
<feature type="transmembrane region" description="Helical" evidence="1">
    <location>
        <begin position="36"/>
        <end position="58"/>
    </location>
</feature>
<dbReference type="eggNOG" id="ENOG5030MVE">
    <property type="taxonomic scope" value="Bacteria"/>
</dbReference>
<protein>
    <submittedName>
        <fullName evidence="2">Uncharacterized protein</fullName>
    </submittedName>
</protein>
<keyword evidence="1" id="KW-0812">Transmembrane</keyword>
<accession>A0A0F6CKL3</accession>
<evidence type="ECO:0000313" key="3">
    <source>
        <dbReference type="Proteomes" id="UP000018735"/>
    </source>
</evidence>
<dbReference type="AlphaFoldDB" id="A0A0F6CKL3"/>
<keyword evidence="1" id="KW-0472">Membrane</keyword>
<feature type="transmembrane region" description="Helical" evidence="1">
    <location>
        <begin position="121"/>
        <end position="142"/>
    </location>
</feature>
<keyword evidence="1" id="KW-1133">Transmembrane helix</keyword>
<reference evidence="2 3" key="1">
    <citation type="journal article" date="2011" name="PLoS ONE">
        <title>Core proteome of the minimal cell: comparative proteomics of three mollicute species.</title>
        <authorList>
            <person name="Fisunov G.Y."/>
            <person name="Alexeev D.G."/>
            <person name="Bazaleev N.A."/>
            <person name="Ladygina V.G."/>
            <person name="Galyamina M.A."/>
            <person name="Kondratov I.G."/>
            <person name="Zhukova N.A."/>
            <person name="Serebryakova M.V."/>
            <person name="Demina I.A."/>
            <person name="Govorun V.M."/>
        </authorList>
    </citation>
    <scope>NUCLEOTIDE SEQUENCE [LARGE SCALE GENOMIC DNA]</scope>
    <source>
        <strain evidence="2 3">S6</strain>
    </source>
</reference>
<evidence type="ECO:0000313" key="2">
    <source>
        <dbReference type="EMBL" id="AHB99635.1"/>
    </source>
</evidence>
<dbReference type="KEGG" id="mgz:GCW_01995"/>
<dbReference type="HOGENOM" id="CLU_149300_0_0_14"/>
<gene>
    <name evidence="2" type="ORF">GCW_01995</name>
</gene>
<sequence length="150" mass="17656">MNKIKFRVVPFSTKLRWLLIGKLPLERKARPKILEYIFFILNNIITLICSIVISYWLIKLYLDNNKELLIVTFIKSLQTSFLLKLLFTIIIIINELINFALCIHTYYILTKTEFNKIYPIIGTITAILLISPLTIILFLIAYQKNELAFE</sequence>
<name>A0A0F6CKL3_MYCGL</name>
<dbReference type="EMBL" id="CP006916">
    <property type="protein sequence ID" value="AHB99635.1"/>
    <property type="molecule type" value="Genomic_DNA"/>
</dbReference>
<dbReference type="Proteomes" id="UP000018735">
    <property type="component" value="Chromosome"/>
</dbReference>
<organism evidence="2 3">
    <name type="scientific">Mycoplasmoides gallisepticum S6</name>
    <dbReference type="NCBI Taxonomy" id="1006581"/>
    <lineage>
        <taxon>Bacteria</taxon>
        <taxon>Bacillati</taxon>
        <taxon>Mycoplasmatota</taxon>
        <taxon>Mycoplasmoidales</taxon>
        <taxon>Mycoplasmoidaceae</taxon>
        <taxon>Mycoplasmoides</taxon>
    </lineage>
</organism>
<feature type="transmembrane region" description="Helical" evidence="1">
    <location>
        <begin position="85"/>
        <end position="109"/>
    </location>
</feature>